<feature type="transmembrane region" description="Helical" evidence="1">
    <location>
        <begin position="153"/>
        <end position="173"/>
    </location>
</feature>
<accession>A0A074K0G9</accession>
<protein>
    <recommendedName>
        <fullName evidence="2">EamA domain-containing protein</fullName>
    </recommendedName>
</protein>
<dbReference type="PANTHER" id="PTHR22911:SF137">
    <property type="entry name" value="SOLUTE CARRIER FAMILY 35 MEMBER G2-RELATED"/>
    <property type="match status" value="1"/>
</dbReference>
<dbReference type="GO" id="GO:0016020">
    <property type="term" value="C:membrane"/>
    <property type="evidence" value="ECO:0007669"/>
    <property type="project" value="InterPro"/>
</dbReference>
<keyword evidence="1" id="KW-0812">Transmembrane</keyword>
<dbReference type="Pfam" id="PF00892">
    <property type="entry name" value="EamA"/>
    <property type="match status" value="1"/>
</dbReference>
<keyword evidence="1" id="KW-0472">Membrane</keyword>
<dbReference type="InterPro" id="IPR000620">
    <property type="entry name" value="EamA_dom"/>
</dbReference>
<keyword evidence="4" id="KW-1185">Reference proteome</keyword>
<name>A0A074K0G9_9RHOB</name>
<evidence type="ECO:0000313" key="4">
    <source>
        <dbReference type="Proteomes" id="UP000027471"/>
    </source>
</evidence>
<dbReference type="Proteomes" id="UP000027471">
    <property type="component" value="Unassembled WGS sequence"/>
</dbReference>
<feature type="transmembrane region" description="Helical" evidence="1">
    <location>
        <begin position="180"/>
        <end position="200"/>
    </location>
</feature>
<proteinExistence type="predicted"/>
<comment type="caution">
    <text evidence="3">The sequence shown here is derived from an EMBL/GenBank/DDBJ whole genome shotgun (WGS) entry which is preliminary data.</text>
</comment>
<dbReference type="AlphaFoldDB" id="A0A074K0G9"/>
<gene>
    <name evidence="3" type="ORF">DT23_10185</name>
</gene>
<dbReference type="PANTHER" id="PTHR22911">
    <property type="entry name" value="ACYL-MALONYL CONDENSING ENZYME-RELATED"/>
    <property type="match status" value="1"/>
</dbReference>
<dbReference type="RefSeq" id="WP_051697017.1">
    <property type="nucleotide sequence ID" value="NZ_AUNB01000009.1"/>
</dbReference>
<evidence type="ECO:0000259" key="2">
    <source>
        <dbReference type="Pfam" id="PF00892"/>
    </source>
</evidence>
<feature type="transmembrane region" description="Helical" evidence="1">
    <location>
        <begin position="123"/>
        <end position="141"/>
    </location>
</feature>
<feature type="domain" description="EamA" evidence="2">
    <location>
        <begin position="7"/>
        <end position="139"/>
    </location>
</feature>
<evidence type="ECO:0000256" key="1">
    <source>
        <dbReference type="SAM" id="Phobius"/>
    </source>
</evidence>
<keyword evidence="1" id="KW-1133">Transmembrane helix</keyword>
<organism evidence="3 4">
    <name type="scientific">Thioclava indica</name>
    <dbReference type="NCBI Taxonomy" id="1353528"/>
    <lineage>
        <taxon>Bacteria</taxon>
        <taxon>Pseudomonadati</taxon>
        <taxon>Pseudomonadota</taxon>
        <taxon>Alphaproteobacteria</taxon>
        <taxon>Rhodobacterales</taxon>
        <taxon>Paracoccaceae</taxon>
        <taxon>Thioclava</taxon>
    </lineage>
</organism>
<reference evidence="3 4" key="1">
    <citation type="journal article" date="2015" name="Antonie Van Leeuwenhoek">
        <title>Thioclava indica sp. nov., isolated from surface seawater of the Indian Ocean.</title>
        <authorList>
            <person name="Liu Y."/>
            <person name="Lai Q."/>
            <person name="Du J."/>
            <person name="Xu H."/>
            <person name="Jiang L."/>
            <person name="Shao Z."/>
        </authorList>
    </citation>
    <scope>NUCLEOTIDE SEQUENCE [LARGE SCALE GENOMIC DNA]</scope>
    <source>
        <strain evidence="3 4">DT23-4</strain>
    </source>
</reference>
<feature type="transmembrane region" description="Helical" evidence="1">
    <location>
        <begin position="263"/>
        <end position="283"/>
    </location>
</feature>
<sequence length="305" mass="31727">MTRSPTFGIFLALFGALAITPDTLLMRWSEMNGSQMVAWRGLLMGTAMLLAWLIFRWRHLQGDLRSIACGAGLLVVLCQTCNASLFAIGIAVAPVSVVLFSVATVPIFAALLSRMILGETAHWTTWVATASVLAGIGVAVFGTAPAQTTGSPLLGAAIGLGVAMFLALSFVIIRANAQLPILLAVGVGATLAGLAGLAWTGPGAMMAGHVWAIALAGALVLPVSFFSLSLASRYTHPSNVSLLMLLETVLGPIWIWAGTDVAPTPSMLGGGAIVVVSLALYLWHTGKRQVRARQLVPTPDTTGKS</sequence>
<feature type="transmembrane region" description="Helical" evidence="1">
    <location>
        <begin position="206"/>
        <end position="228"/>
    </location>
</feature>
<feature type="transmembrane region" description="Helical" evidence="1">
    <location>
        <begin position="37"/>
        <end position="55"/>
    </location>
</feature>
<dbReference type="InterPro" id="IPR037185">
    <property type="entry name" value="EmrE-like"/>
</dbReference>
<dbReference type="eggNOG" id="COG0697">
    <property type="taxonomic scope" value="Bacteria"/>
</dbReference>
<dbReference type="SUPFAM" id="SSF103481">
    <property type="entry name" value="Multidrug resistance efflux transporter EmrE"/>
    <property type="match status" value="2"/>
</dbReference>
<evidence type="ECO:0000313" key="3">
    <source>
        <dbReference type="EMBL" id="KEO61258.1"/>
    </source>
</evidence>
<feature type="transmembrane region" description="Helical" evidence="1">
    <location>
        <begin position="67"/>
        <end position="91"/>
    </location>
</feature>
<dbReference type="OrthoDB" id="9810239at2"/>
<feature type="transmembrane region" description="Helical" evidence="1">
    <location>
        <begin position="97"/>
        <end position="116"/>
    </location>
</feature>
<feature type="transmembrane region" description="Helical" evidence="1">
    <location>
        <begin position="240"/>
        <end position="257"/>
    </location>
</feature>
<dbReference type="EMBL" id="AUNB01000009">
    <property type="protein sequence ID" value="KEO61258.1"/>
    <property type="molecule type" value="Genomic_DNA"/>
</dbReference>